<keyword evidence="3" id="KW-1185">Reference proteome</keyword>
<dbReference type="RefSeq" id="WP_284875824.1">
    <property type="nucleotide sequence ID" value="NZ_CP126970.1"/>
</dbReference>
<protein>
    <recommendedName>
        <fullName evidence="4">Secreted protein</fullName>
    </recommendedName>
</protein>
<feature type="compositionally biased region" description="Low complexity" evidence="1">
    <location>
        <begin position="109"/>
        <end position="121"/>
    </location>
</feature>
<feature type="compositionally biased region" description="Low complexity" evidence="1">
    <location>
        <begin position="88"/>
        <end position="98"/>
    </location>
</feature>
<proteinExistence type="predicted"/>
<gene>
    <name evidence="2" type="ORF">QP029_05575</name>
</gene>
<evidence type="ECO:0000313" key="2">
    <source>
        <dbReference type="EMBL" id="WIM71252.1"/>
    </source>
</evidence>
<evidence type="ECO:0000256" key="1">
    <source>
        <dbReference type="SAM" id="MobiDB-lite"/>
    </source>
</evidence>
<evidence type="ECO:0008006" key="4">
    <source>
        <dbReference type="Google" id="ProtNLM"/>
    </source>
</evidence>
<dbReference type="EMBL" id="CP126970">
    <property type="protein sequence ID" value="WIM71252.1"/>
    <property type="molecule type" value="Genomic_DNA"/>
</dbReference>
<reference evidence="2 3" key="1">
    <citation type="submission" date="2023-05" db="EMBL/GenBank/DDBJ databases">
        <title>Corynebacterium suedekumii sp. nov. and Corynebacterium breve sp. nov. isolated from raw cow's milk.</title>
        <authorList>
            <person name="Baer M.K."/>
            <person name="Mehl L."/>
            <person name="Hellmuth R."/>
            <person name="Marke G."/>
            <person name="Lipski A."/>
        </authorList>
    </citation>
    <scope>NUCLEOTIDE SEQUENCE [LARGE SCALE GENOMIC DNA]</scope>
    <source>
        <strain evidence="2 3">LM112</strain>
    </source>
</reference>
<feature type="region of interest" description="Disordered" evidence="1">
    <location>
        <begin position="26"/>
        <end position="45"/>
    </location>
</feature>
<accession>A0ABY8VQM1</accession>
<evidence type="ECO:0000313" key="3">
    <source>
        <dbReference type="Proteomes" id="UP001238805"/>
    </source>
</evidence>
<feature type="region of interest" description="Disordered" evidence="1">
    <location>
        <begin position="59"/>
        <end position="121"/>
    </location>
</feature>
<dbReference type="Proteomes" id="UP001238805">
    <property type="component" value="Chromosome"/>
</dbReference>
<organism evidence="2 3">
    <name type="scientific">Corynebacterium suedekumii</name>
    <dbReference type="NCBI Taxonomy" id="3049801"/>
    <lineage>
        <taxon>Bacteria</taxon>
        <taxon>Bacillati</taxon>
        <taxon>Actinomycetota</taxon>
        <taxon>Actinomycetes</taxon>
        <taxon>Mycobacteriales</taxon>
        <taxon>Corynebacteriaceae</taxon>
        <taxon>Corynebacterium</taxon>
    </lineage>
</organism>
<sequence length="121" mass="13535">MGRLLLILLIIVAVVLVWKAFGPSSWKRNQKAGATPRAIKGPDDDEEFLWNIEKDRFKQRRAREAAAREEEERVRRARERYVDDDAADPGPGTGTPDSPENPDTPDTPDPGTDPTDGNTRP</sequence>
<feature type="compositionally biased region" description="Basic and acidic residues" evidence="1">
    <location>
        <begin position="59"/>
        <end position="83"/>
    </location>
</feature>
<name>A0ABY8VQM1_9CORY</name>